<feature type="region of interest" description="Disordered" evidence="1">
    <location>
        <begin position="43"/>
        <end position="72"/>
    </location>
</feature>
<feature type="compositionally biased region" description="Low complexity" evidence="1">
    <location>
        <begin position="438"/>
        <end position="447"/>
    </location>
</feature>
<gene>
    <name evidence="2" type="ORF">K505DRAFT_356394</name>
</gene>
<organism evidence="2 3">
    <name type="scientific">Melanomma pulvis-pyrius CBS 109.77</name>
    <dbReference type="NCBI Taxonomy" id="1314802"/>
    <lineage>
        <taxon>Eukaryota</taxon>
        <taxon>Fungi</taxon>
        <taxon>Dikarya</taxon>
        <taxon>Ascomycota</taxon>
        <taxon>Pezizomycotina</taxon>
        <taxon>Dothideomycetes</taxon>
        <taxon>Pleosporomycetidae</taxon>
        <taxon>Pleosporales</taxon>
        <taxon>Melanommataceae</taxon>
        <taxon>Melanomma</taxon>
    </lineage>
</organism>
<dbReference type="AlphaFoldDB" id="A0A6A6XTZ2"/>
<evidence type="ECO:0000313" key="2">
    <source>
        <dbReference type="EMBL" id="KAF2799693.1"/>
    </source>
</evidence>
<evidence type="ECO:0000313" key="3">
    <source>
        <dbReference type="Proteomes" id="UP000799757"/>
    </source>
</evidence>
<feature type="region of interest" description="Disordered" evidence="1">
    <location>
        <begin position="131"/>
        <end position="170"/>
    </location>
</feature>
<keyword evidence="3" id="KW-1185">Reference proteome</keyword>
<dbReference type="OrthoDB" id="3799942at2759"/>
<accession>A0A6A6XTZ2</accession>
<name>A0A6A6XTZ2_9PLEO</name>
<proteinExistence type="predicted"/>
<feature type="region of interest" description="Disordered" evidence="1">
    <location>
        <begin position="436"/>
        <end position="496"/>
    </location>
</feature>
<reference evidence="2" key="1">
    <citation type="journal article" date="2020" name="Stud. Mycol.">
        <title>101 Dothideomycetes genomes: a test case for predicting lifestyles and emergence of pathogens.</title>
        <authorList>
            <person name="Haridas S."/>
            <person name="Albert R."/>
            <person name="Binder M."/>
            <person name="Bloem J."/>
            <person name="Labutti K."/>
            <person name="Salamov A."/>
            <person name="Andreopoulos B."/>
            <person name="Baker S."/>
            <person name="Barry K."/>
            <person name="Bills G."/>
            <person name="Bluhm B."/>
            <person name="Cannon C."/>
            <person name="Castanera R."/>
            <person name="Culley D."/>
            <person name="Daum C."/>
            <person name="Ezra D."/>
            <person name="Gonzalez J."/>
            <person name="Henrissat B."/>
            <person name="Kuo A."/>
            <person name="Liang C."/>
            <person name="Lipzen A."/>
            <person name="Lutzoni F."/>
            <person name="Magnuson J."/>
            <person name="Mondo S."/>
            <person name="Nolan M."/>
            <person name="Ohm R."/>
            <person name="Pangilinan J."/>
            <person name="Park H.-J."/>
            <person name="Ramirez L."/>
            <person name="Alfaro M."/>
            <person name="Sun H."/>
            <person name="Tritt A."/>
            <person name="Yoshinaga Y."/>
            <person name="Zwiers L.-H."/>
            <person name="Turgeon B."/>
            <person name="Goodwin S."/>
            <person name="Spatafora J."/>
            <person name="Crous P."/>
            <person name="Grigoriev I."/>
        </authorList>
    </citation>
    <scope>NUCLEOTIDE SEQUENCE</scope>
    <source>
        <strain evidence="2">CBS 109.77</strain>
    </source>
</reference>
<sequence>MPSFSFLSSIWGVFKAKPAPADTYSSYSSSPISASQASACNNSVPAVASATSQQSLSKKSQPVPSGTSQPAASISALPTLSNAFASRSGVANIPTPDTSIFRPHIFAPFTPTPAPAPELEMTDVAPEINPTPPTTPPHDTKSKIPIRSKAGLRPTITPTPQAKRPLPSHPKRDINAEITIEEDDGTLPEGYSGTWNGMRFYDMKTTPVCVSGIHYLCCGHYIHDGTTLKELLHDQVRPCGLNCMKPNLFNTPFNCLQCCAAIKDAIDVKLSEGEKAKLAQAQKQGANKYVVGFLIEFAAKHVKLSGNITETVQALLDDSVGRKCEAADAPEPVPNMPLDEMVQAIYDKRERDALKKANTFKKSNKRKDAPIPELNPEQQQAQNPRVHYYPESYEEPFPPKRTRLTPPIEFGTASFRTPPANAIGALFRKRDFDLYTASSSSSSSSSSPRARPMKKIRLGGSATSGGNDAPGWKSRHEASSQARARFPVDVGEDEEL</sequence>
<protein>
    <submittedName>
        <fullName evidence="2">Uncharacterized protein</fullName>
    </submittedName>
</protein>
<evidence type="ECO:0000256" key="1">
    <source>
        <dbReference type="SAM" id="MobiDB-lite"/>
    </source>
</evidence>
<feature type="region of interest" description="Disordered" evidence="1">
    <location>
        <begin position="356"/>
        <end position="416"/>
    </location>
</feature>
<dbReference type="EMBL" id="MU001760">
    <property type="protein sequence ID" value="KAF2799693.1"/>
    <property type="molecule type" value="Genomic_DNA"/>
</dbReference>
<dbReference type="Proteomes" id="UP000799757">
    <property type="component" value="Unassembled WGS sequence"/>
</dbReference>